<dbReference type="Pfam" id="PF00001">
    <property type="entry name" value="7tm_1"/>
    <property type="match status" value="1"/>
</dbReference>
<feature type="transmembrane region" description="Helical" evidence="7">
    <location>
        <begin position="46"/>
        <end position="71"/>
    </location>
</feature>
<dbReference type="Gene3D" id="1.20.1070.10">
    <property type="entry name" value="Rhodopsin 7-helix transmembrane proteins"/>
    <property type="match status" value="1"/>
</dbReference>
<evidence type="ECO:0000313" key="10">
    <source>
        <dbReference type="RefSeq" id="XP_013777853.1"/>
    </source>
</evidence>
<feature type="transmembrane region" description="Helical" evidence="7">
    <location>
        <begin position="277"/>
        <end position="297"/>
    </location>
</feature>
<feature type="transmembrane region" description="Helical" evidence="7">
    <location>
        <begin position="223"/>
        <end position="244"/>
    </location>
</feature>
<comment type="subcellular location">
    <subcellularLocation>
        <location evidence="1">Membrane</location>
    </subcellularLocation>
</comment>
<dbReference type="GeneID" id="106462473"/>
<keyword evidence="3 6" id="KW-0812">Transmembrane</keyword>
<feature type="transmembrane region" description="Helical" evidence="7">
    <location>
        <begin position="118"/>
        <end position="143"/>
    </location>
</feature>
<evidence type="ECO:0000256" key="6">
    <source>
        <dbReference type="RuleBase" id="RU000688"/>
    </source>
</evidence>
<dbReference type="InterPro" id="IPR053093">
    <property type="entry name" value="GPCR-like"/>
</dbReference>
<evidence type="ECO:0000313" key="9">
    <source>
        <dbReference type="Proteomes" id="UP000694941"/>
    </source>
</evidence>
<keyword evidence="6" id="KW-0807">Transducer</keyword>
<sequence length="373" mass="42374">MAECPMAVDIITNDLTNDTLFIDHNASLFLYSKDVELESDIHQLKFLGYGVIGSVVIGLGILGNLINLVVLTRPNLKGVTFVYLTWLATSDLMTLLVSATSLLRLHGIQPRSFAVSLYYSYVELALVNAFMASSVFLVVALTIDRYFSICLPTRYKEVHNDLRARRSIIAAYVLAFCIYVPICFQKEPIAVQNDRNETVFIACENQAVFNHTGFRFYLLVKEIIVRIGPVILLAIMNTAIIVTFRKTVRKRRELLNSSNSNYSQKESTRKFREERRLVVLLGGIVILFFVCMTPAAILTLLNSDHRELDFGFQLFRAIANVLELANFAMNFYVYCLCSTEIRRTFLRLFGCIRTQLPEQSYVSRPSAESSTKM</sequence>
<evidence type="ECO:0000256" key="5">
    <source>
        <dbReference type="ARBA" id="ARBA00023136"/>
    </source>
</evidence>
<protein>
    <submittedName>
        <fullName evidence="10">Probable G-protein coupled receptor B0563.6</fullName>
    </submittedName>
</protein>
<dbReference type="PANTHER" id="PTHR47760:SF1">
    <property type="entry name" value="G-PROTEIN COUPLED RECEPTORS FAMILY 1 PROFILE DOMAIN-CONTAINING PROTEIN"/>
    <property type="match status" value="1"/>
</dbReference>
<dbReference type="CDD" id="cd14978">
    <property type="entry name" value="7tmA_FMRFamide_R-like"/>
    <property type="match status" value="1"/>
</dbReference>
<feature type="transmembrane region" description="Helical" evidence="7">
    <location>
        <begin position="83"/>
        <end position="106"/>
    </location>
</feature>
<dbReference type="PRINTS" id="PR00237">
    <property type="entry name" value="GPCRRHODOPSN"/>
</dbReference>
<feature type="domain" description="G-protein coupled receptors family 1 profile" evidence="8">
    <location>
        <begin position="63"/>
        <end position="334"/>
    </location>
</feature>
<dbReference type="PANTHER" id="PTHR47760">
    <property type="entry name" value="G-PROTEIN COUPLED RECEPTOR B0563.6-LIKE PROTEIN-RELATED"/>
    <property type="match status" value="1"/>
</dbReference>
<evidence type="ECO:0000256" key="2">
    <source>
        <dbReference type="ARBA" id="ARBA00010663"/>
    </source>
</evidence>
<accession>A0ABM1BA17</accession>
<dbReference type="SMART" id="SM01381">
    <property type="entry name" value="7TM_GPCR_Srsx"/>
    <property type="match status" value="1"/>
</dbReference>
<dbReference type="InterPro" id="IPR000276">
    <property type="entry name" value="GPCR_Rhodpsn"/>
</dbReference>
<dbReference type="Proteomes" id="UP000694941">
    <property type="component" value="Unplaced"/>
</dbReference>
<evidence type="ECO:0000256" key="7">
    <source>
        <dbReference type="SAM" id="Phobius"/>
    </source>
</evidence>
<organism evidence="9 10">
    <name type="scientific">Limulus polyphemus</name>
    <name type="common">Atlantic horseshoe crab</name>
    <dbReference type="NCBI Taxonomy" id="6850"/>
    <lineage>
        <taxon>Eukaryota</taxon>
        <taxon>Metazoa</taxon>
        <taxon>Ecdysozoa</taxon>
        <taxon>Arthropoda</taxon>
        <taxon>Chelicerata</taxon>
        <taxon>Merostomata</taxon>
        <taxon>Xiphosura</taxon>
        <taxon>Limulidae</taxon>
        <taxon>Limulus</taxon>
    </lineage>
</organism>
<evidence type="ECO:0000256" key="3">
    <source>
        <dbReference type="ARBA" id="ARBA00022692"/>
    </source>
</evidence>
<keyword evidence="6 10" id="KW-0675">Receptor</keyword>
<proteinExistence type="inferred from homology"/>
<dbReference type="RefSeq" id="XP_013777853.1">
    <property type="nucleotide sequence ID" value="XM_013922399.2"/>
</dbReference>
<reference evidence="10" key="1">
    <citation type="submission" date="2025-08" db="UniProtKB">
        <authorList>
            <consortium name="RefSeq"/>
        </authorList>
    </citation>
    <scope>IDENTIFICATION</scope>
    <source>
        <tissue evidence="10">Muscle</tissue>
    </source>
</reference>
<dbReference type="PROSITE" id="PS50262">
    <property type="entry name" value="G_PROTEIN_RECEP_F1_2"/>
    <property type="match status" value="1"/>
</dbReference>
<keyword evidence="4 7" id="KW-1133">Transmembrane helix</keyword>
<keyword evidence="9" id="KW-1185">Reference proteome</keyword>
<name>A0ABM1BA17_LIMPO</name>
<feature type="transmembrane region" description="Helical" evidence="7">
    <location>
        <begin position="317"/>
        <end position="337"/>
    </location>
</feature>
<keyword evidence="5 7" id="KW-0472">Membrane</keyword>
<dbReference type="SUPFAM" id="SSF81321">
    <property type="entry name" value="Family A G protein-coupled receptor-like"/>
    <property type="match status" value="1"/>
</dbReference>
<keyword evidence="6" id="KW-0297">G-protein coupled receptor</keyword>
<feature type="transmembrane region" description="Helical" evidence="7">
    <location>
        <begin position="164"/>
        <end position="182"/>
    </location>
</feature>
<dbReference type="InterPro" id="IPR017452">
    <property type="entry name" value="GPCR_Rhodpsn_7TM"/>
</dbReference>
<gene>
    <name evidence="10" type="primary">LOC106462473</name>
</gene>
<dbReference type="PROSITE" id="PS00237">
    <property type="entry name" value="G_PROTEIN_RECEP_F1_1"/>
    <property type="match status" value="1"/>
</dbReference>
<comment type="similarity">
    <text evidence="2 6">Belongs to the G-protein coupled receptor 1 family.</text>
</comment>
<evidence type="ECO:0000256" key="4">
    <source>
        <dbReference type="ARBA" id="ARBA00022989"/>
    </source>
</evidence>
<evidence type="ECO:0000259" key="8">
    <source>
        <dbReference type="PROSITE" id="PS50262"/>
    </source>
</evidence>
<evidence type="ECO:0000256" key="1">
    <source>
        <dbReference type="ARBA" id="ARBA00004370"/>
    </source>
</evidence>